<dbReference type="RefSeq" id="WP_100899094.1">
    <property type="nucleotide sequence ID" value="NZ_CAWNNC010000001.1"/>
</dbReference>
<evidence type="ECO:0008006" key="3">
    <source>
        <dbReference type="Google" id="ProtNLM"/>
    </source>
</evidence>
<proteinExistence type="predicted"/>
<dbReference type="OrthoDB" id="828244at2"/>
<dbReference type="InterPro" id="IPR032581">
    <property type="entry name" value="DUF4917"/>
</dbReference>
<keyword evidence="2" id="KW-1185">Reference proteome</keyword>
<gene>
    <name evidence="1" type="ORF">COO91_03404</name>
</gene>
<dbReference type="KEGG" id="nfl:COO91_03404"/>
<dbReference type="Pfam" id="PF16263">
    <property type="entry name" value="DUF4917"/>
    <property type="match status" value="1"/>
</dbReference>
<protein>
    <recommendedName>
        <fullName evidence="3">DUF4917 family protein</fullName>
    </recommendedName>
</protein>
<sequence length="329" mass="37995">MTLKSYEEIETNAKRKLLLGNGFSIGVSSKFSYSSLLQICLQENYLSDKDNRLFTGFDSKDFELILNRLSIAASANKILEIDFTTPWERYNTIRDALINAVKFVHPAFDAIDSQWIERVFSEFKQFETIFTTNYDLLIYWITGYFGFKGFTDYFWSDGLTFNQFDTEVRFNKIPVLYLHGALFIYKNIDRLKKIKANENRNLLDSIEEIWRQNYVPVFVSEGLPSAKMGAIYSDPYLTFAFSKFLEISGGITIFGHSLSVAADEHIVSAINKNKNLTNIAVSIYRGSKTNHEIQDEIDRIKSQLNLFTRNNGTLEFFDSATCPLSEWHQ</sequence>
<reference evidence="1 2" key="1">
    <citation type="submission" date="2017-11" db="EMBL/GenBank/DDBJ databases">
        <title>Complete genome of a free-living desiccation-tolerant cyanobacterium and its photosynthetic adaptation to extreme terrestrial habitat.</title>
        <authorList>
            <person name="Shang J."/>
        </authorList>
    </citation>
    <scope>NUCLEOTIDE SEQUENCE [LARGE SCALE GENOMIC DNA]</scope>
    <source>
        <strain evidence="1 2">CCNUN1</strain>
    </source>
</reference>
<dbReference type="EMBL" id="CP024785">
    <property type="protein sequence ID" value="AUB37459.1"/>
    <property type="molecule type" value="Genomic_DNA"/>
</dbReference>
<dbReference type="Proteomes" id="UP000232003">
    <property type="component" value="Chromosome"/>
</dbReference>
<organism evidence="1 2">
    <name type="scientific">Nostoc flagelliforme CCNUN1</name>
    <dbReference type="NCBI Taxonomy" id="2038116"/>
    <lineage>
        <taxon>Bacteria</taxon>
        <taxon>Bacillati</taxon>
        <taxon>Cyanobacteriota</taxon>
        <taxon>Cyanophyceae</taxon>
        <taxon>Nostocales</taxon>
        <taxon>Nostocaceae</taxon>
        <taxon>Nostoc</taxon>
    </lineage>
</organism>
<evidence type="ECO:0000313" key="2">
    <source>
        <dbReference type="Proteomes" id="UP000232003"/>
    </source>
</evidence>
<dbReference type="AlphaFoldDB" id="A0A2K8SPS6"/>
<evidence type="ECO:0000313" key="1">
    <source>
        <dbReference type="EMBL" id="AUB37459.1"/>
    </source>
</evidence>
<name>A0A2K8SPS6_9NOSO</name>
<accession>A0A2K8SPS6</accession>